<feature type="chain" id="PRO_5018766680" description="C-type lectin domain-containing protein" evidence="2">
    <location>
        <begin position="20"/>
        <end position="173"/>
    </location>
</feature>
<dbReference type="Proteomes" id="UP000261620">
    <property type="component" value="Unplaced"/>
</dbReference>
<name>A0A3Q4ABC9_MOLML</name>
<keyword evidence="2" id="KW-0732">Signal</keyword>
<feature type="region of interest" description="Disordered" evidence="1">
    <location>
        <begin position="109"/>
        <end position="139"/>
    </location>
</feature>
<evidence type="ECO:0000313" key="4">
    <source>
        <dbReference type="Ensembl" id="ENSMMOP00000001225.1"/>
    </source>
</evidence>
<reference evidence="4" key="1">
    <citation type="submission" date="2025-08" db="UniProtKB">
        <authorList>
            <consortium name="Ensembl"/>
        </authorList>
    </citation>
    <scope>IDENTIFICATION</scope>
</reference>
<sequence length="173" mass="20110">NNTFLFLTKVFDFFTATLCWKCEEGWEKFKEQCYYFTNNSSPWEKAREMCQNRGGDLVRIKSKNDADTCMFSVKTFLGQKLREKMSVNQDKFWIGLTDSQTEGKWLWVDGSPLDESPKEPDDWKSENTDGEDCARMGEKGQTKSLNDWFDKSCLKSHRSICEKPGEHGHLLCA</sequence>
<dbReference type="PANTHER" id="PTHR22803">
    <property type="entry name" value="MANNOSE, PHOSPHOLIPASE, LECTIN RECEPTOR RELATED"/>
    <property type="match status" value="1"/>
</dbReference>
<dbReference type="InterPro" id="IPR016186">
    <property type="entry name" value="C-type_lectin-like/link_sf"/>
</dbReference>
<feature type="signal peptide" evidence="2">
    <location>
        <begin position="1"/>
        <end position="19"/>
    </location>
</feature>
<dbReference type="STRING" id="94237.ENSMMOP00000001225"/>
<dbReference type="Gene3D" id="3.10.100.10">
    <property type="entry name" value="Mannose-Binding Protein A, subunit A"/>
    <property type="match status" value="1"/>
</dbReference>
<dbReference type="Pfam" id="PF00059">
    <property type="entry name" value="Lectin_C"/>
    <property type="match status" value="1"/>
</dbReference>
<dbReference type="Ensembl" id="ENSMMOT00000001253.1">
    <property type="protein sequence ID" value="ENSMMOP00000001225.1"/>
    <property type="gene ID" value="ENSMMOG00000001045.1"/>
</dbReference>
<dbReference type="PROSITE" id="PS50041">
    <property type="entry name" value="C_TYPE_LECTIN_2"/>
    <property type="match status" value="1"/>
</dbReference>
<reference evidence="4" key="2">
    <citation type="submission" date="2025-09" db="UniProtKB">
        <authorList>
            <consortium name="Ensembl"/>
        </authorList>
    </citation>
    <scope>IDENTIFICATION</scope>
</reference>
<protein>
    <recommendedName>
        <fullName evidence="3">C-type lectin domain-containing protein</fullName>
    </recommendedName>
</protein>
<dbReference type="OMA" id="CWSDEAA"/>
<dbReference type="SUPFAM" id="SSF56436">
    <property type="entry name" value="C-type lectin-like"/>
    <property type="match status" value="1"/>
</dbReference>
<dbReference type="InterPro" id="IPR001304">
    <property type="entry name" value="C-type_lectin-like"/>
</dbReference>
<accession>A0A3Q4ABC9</accession>
<feature type="compositionally biased region" description="Basic and acidic residues" evidence="1">
    <location>
        <begin position="115"/>
        <end position="139"/>
    </location>
</feature>
<dbReference type="InterPro" id="IPR016187">
    <property type="entry name" value="CTDL_fold"/>
</dbReference>
<dbReference type="InterPro" id="IPR050111">
    <property type="entry name" value="C-type_lectin/snaclec_domain"/>
</dbReference>
<evidence type="ECO:0000256" key="1">
    <source>
        <dbReference type="SAM" id="MobiDB-lite"/>
    </source>
</evidence>
<keyword evidence="5" id="KW-1185">Reference proteome</keyword>
<dbReference type="SMART" id="SM00034">
    <property type="entry name" value="CLECT"/>
    <property type="match status" value="1"/>
</dbReference>
<evidence type="ECO:0000313" key="5">
    <source>
        <dbReference type="Proteomes" id="UP000261620"/>
    </source>
</evidence>
<feature type="domain" description="C-type lectin" evidence="3">
    <location>
        <begin position="29"/>
        <end position="162"/>
    </location>
</feature>
<evidence type="ECO:0000259" key="3">
    <source>
        <dbReference type="PROSITE" id="PS50041"/>
    </source>
</evidence>
<organism evidence="4 5">
    <name type="scientific">Mola mola</name>
    <name type="common">Ocean sunfish</name>
    <name type="synonym">Tetraodon mola</name>
    <dbReference type="NCBI Taxonomy" id="94237"/>
    <lineage>
        <taxon>Eukaryota</taxon>
        <taxon>Metazoa</taxon>
        <taxon>Chordata</taxon>
        <taxon>Craniata</taxon>
        <taxon>Vertebrata</taxon>
        <taxon>Euteleostomi</taxon>
        <taxon>Actinopterygii</taxon>
        <taxon>Neopterygii</taxon>
        <taxon>Teleostei</taxon>
        <taxon>Neoteleostei</taxon>
        <taxon>Acanthomorphata</taxon>
        <taxon>Eupercaria</taxon>
        <taxon>Tetraodontiformes</taxon>
        <taxon>Molidae</taxon>
        <taxon>Mola</taxon>
    </lineage>
</organism>
<proteinExistence type="predicted"/>
<dbReference type="AlphaFoldDB" id="A0A3Q4ABC9"/>
<evidence type="ECO:0000256" key="2">
    <source>
        <dbReference type="SAM" id="SignalP"/>
    </source>
</evidence>